<protein>
    <submittedName>
        <fullName evidence="3">Uncharacterized protein LOC116304190</fullName>
    </submittedName>
</protein>
<evidence type="ECO:0000313" key="2">
    <source>
        <dbReference type="Proteomes" id="UP000515163"/>
    </source>
</evidence>
<feature type="domain" description="BEN" evidence="1">
    <location>
        <begin position="9"/>
        <end position="113"/>
    </location>
</feature>
<dbReference type="GO" id="GO:0003677">
    <property type="term" value="F:DNA binding"/>
    <property type="evidence" value="ECO:0007669"/>
    <property type="project" value="InterPro"/>
</dbReference>
<dbReference type="InterPro" id="IPR018379">
    <property type="entry name" value="BEN_domain"/>
</dbReference>
<accession>A0A6P8IS70</accession>
<reference evidence="3" key="1">
    <citation type="submission" date="2025-08" db="UniProtKB">
        <authorList>
            <consortium name="RefSeq"/>
        </authorList>
    </citation>
    <scope>IDENTIFICATION</scope>
    <source>
        <tissue evidence="3">Tentacle</tissue>
    </source>
</reference>
<dbReference type="RefSeq" id="XP_031569742.1">
    <property type="nucleotide sequence ID" value="XM_031713882.1"/>
</dbReference>
<dbReference type="OrthoDB" id="5988760at2759"/>
<dbReference type="PROSITE" id="PS51457">
    <property type="entry name" value="BEN"/>
    <property type="match status" value="1"/>
</dbReference>
<dbReference type="Gene3D" id="1.10.10.2590">
    <property type="entry name" value="BEN domain"/>
    <property type="match status" value="1"/>
</dbReference>
<gene>
    <name evidence="3" type="primary">LOC116304190</name>
</gene>
<name>A0A6P8IS70_ACTTE</name>
<evidence type="ECO:0000313" key="3">
    <source>
        <dbReference type="RefSeq" id="XP_031569742.1"/>
    </source>
</evidence>
<organism evidence="2 3">
    <name type="scientific">Actinia tenebrosa</name>
    <name type="common">Australian red waratah sea anemone</name>
    <dbReference type="NCBI Taxonomy" id="6105"/>
    <lineage>
        <taxon>Eukaryota</taxon>
        <taxon>Metazoa</taxon>
        <taxon>Cnidaria</taxon>
        <taxon>Anthozoa</taxon>
        <taxon>Hexacorallia</taxon>
        <taxon>Actiniaria</taxon>
        <taxon>Actiniidae</taxon>
        <taxon>Actinia</taxon>
    </lineage>
</organism>
<dbReference type="SMART" id="SM01025">
    <property type="entry name" value="BEN"/>
    <property type="match status" value="1"/>
</dbReference>
<dbReference type="InParanoid" id="A0A6P8IS70"/>
<evidence type="ECO:0000259" key="1">
    <source>
        <dbReference type="PROSITE" id="PS51457"/>
    </source>
</evidence>
<dbReference type="Pfam" id="PF10523">
    <property type="entry name" value="BEN"/>
    <property type="match status" value="1"/>
</dbReference>
<dbReference type="GeneID" id="116304190"/>
<proteinExistence type="predicted"/>
<sequence length="126" mass="14180">MPQSPSGSESPDYNNEEFIFNGINLLTHVNSKARKPKLYATALLSILFSDEDMRNGCVEPKDGGSKKPALDQAKIDLMKKCIKIRYGEKLLDKSWSEIRTSLNQKCLDKLKAFRKSVTVAADNEEQ</sequence>
<dbReference type="KEGG" id="aten:116304190"/>
<keyword evidence="2" id="KW-1185">Reference proteome</keyword>
<dbReference type="Proteomes" id="UP000515163">
    <property type="component" value="Unplaced"/>
</dbReference>
<dbReference type="AlphaFoldDB" id="A0A6P8IS70"/>